<feature type="domain" description="N-acetyltransferase" evidence="1">
    <location>
        <begin position="10"/>
        <end position="168"/>
    </location>
</feature>
<dbReference type="PROSITE" id="PS51186">
    <property type="entry name" value="GNAT"/>
    <property type="match status" value="1"/>
</dbReference>
<keyword evidence="3" id="KW-1185">Reference proteome</keyword>
<evidence type="ECO:0000313" key="2">
    <source>
        <dbReference type="EMBL" id="GAA0576558.1"/>
    </source>
</evidence>
<protein>
    <submittedName>
        <fullName evidence="2">GNAT family N-acetyltransferase</fullName>
    </submittedName>
</protein>
<dbReference type="InterPro" id="IPR016181">
    <property type="entry name" value="Acyl_CoA_acyltransferase"/>
</dbReference>
<dbReference type="PANTHER" id="PTHR43792">
    <property type="entry name" value="GNAT FAMILY, PUTATIVE (AFU_ORTHOLOGUE AFUA_3G00765)-RELATED-RELATED"/>
    <property type="match status" value="1"/>
</dbReference>
<dbReference type="EMBL" id="BAAADD010000007">
    <property type="protein sequence ID" value="GAA0576558.1"/>
    <property type="molecule type" value="Genomic_DNA"/>
</dbReference>
<reference evidence="3" key="1">
    <citation type="journal article" date="2019" name="Int. J. Syst. Evol. Microbiol.">
        <title>The Global Catalogue of Microorganisms (GCM) 10K type strain sequencing project: providing services to taxonomists for standard genome sequencing and annotation.</title>
        <authorList>
            <consortium name="The Broad Institute Genomics Platform"/>
            <consortium name="The Broad Institute Genome Sequencing Center for Infectious Disease"/>
            <person name="Wu L."/>
            <person name="Ma J."/>
        </authorList>
    </citation>
    <scope>NUCLEOTIDE SEQUENCE [LARGE SCALE GENOMIC DNA]</scope>
    <source>
        <strain evidence="3">JCM 15089</strain>
    </source>
</reference>
<proteinExistence type="predicted"/>
<organism evidence="2 3">
    <name type="scientific">Rhizomicrobium electricum</name>
    <dbReference type="NCBI Taxonomy" id="480070"/>
    <lineage>
        <taxon>Bacteria</taxon>
        <taxon>Pseudomonadati</taxon>
        <taxon>Pseudomonadota</taxon>
        <taxon>Alphaproteobacteria</taxon>
        <taxon>Micropepsales</taxon>
        <taxon>Micropepsaceae</taxon>
        <taxon>Rhizomicrobium</taxon>
    </lineage>
</organism>
<dbReference type="Gene3D" id="3.40.630.30">
    <property type="match status" value="1"/>
</dbReference>
<dbReference type="Pfam" id="PF13302">
    <property type="entry name" value="Acetyltransf_3"/>
    <property type="match status" value="1"/>
</dbReference>
<comment type="caution">
    <text evidence="2">The sequence shown here is derived from an EMBL/GenBank/DDBJ whole genome shotgun (WGS) entry which is preliminary data.</text>
</comment>
<dbReference type="InterPro" id="IPR000182">
    <property type="entry name" value="GNAT_dom"/>
</dbReference>
<evidence type="ECO:0000313" key="3">
    <source>
        <dbReference type="Proteomes" id="UP001499951"/>
    </source>
</evidence>
<accession>A0ABP3Q133</accession>
<dbReference type="PANTHER" id="PTHR43792:SF1">
    <property type="entry name" value="N-ACETYLTRANSFERASE DOMAIN-CONTAINING PROTEIN"/>
    <property type="match status" value="1"/>
</dbReference>
<evidence type="ECO:0000259" key="1">
    <source>
        <dbReference type="PROSITE" id="PS51186"/>
    </source>
</evidence>
<gene>
    <name evidence="2" type="ORF">GCM10008942_26760</name>
</gene>
<dbReference type="Proteomes" id="UP001499951">
    <property type="component" value="Unassembled WGS sequence"/>
</dbReference>
<dbReference type="SUPFAM" id="SSF55729">
    <property type="entry name" value="Acyl-CoA N-acyltransferases (Nat)"/>
    <property type="match status" value="1"/>
</dbReference>
<name>A0ABP3Q133_9PROT</name>
<sequence length="182" mass="20563">MIPRLETERLRLREWRPEDFETFVDIMADPEVARYLPGGHPMGRMDTWRFVTGMIGVWTMRGYGTWVVERKSDGAVMGRIGLIHPDRWPGLEIGWTLGRAYWGKGYATEAAKASRDYAFLTQPVAEVISTIHPDNKASQGVAKNIGESNGPRVDIDVGGGTVYTCDVWAISRADWEKRFRSS</sequence>
<dbReference type="RefSeq" id="WP_166936437.1">
    <property type="nucleotide sequence ID" value="NZ_BAAADD010000007.1"/>
</dbReference>
<dbReference type="InterPro" id="IPR051531">
    <property type="entry name" value="N-acetyltransferase"/>
</dbReference>